<feature type="compositionally biased region" description="Basic and acidic residues" evidence="1">
    <location>
        <begin position="24"/>
        <end position="46"/>
    </location>
</feature>
<dbReference type="AlphaFoldDB" id="A0AAN6E4P8"/>
<dbReference type="Proteomes" id="UP001203852">
    <property type="component" value="Unassembled WGS sequence"/>
</dbReference>
<keyword evidence="3" id="KW-1185">Reference proteome</keyword>
<name>A0AAN6E4P8_9EURO</name>
<feature type="region of interest" description="Disordered" evidence="1">
    <location>
        <begin position="239"/>
        <end position="294"/>
    </location>
</feature>
<proteinExistence type="predicted"/>
<feature type="region of interest" description="Disordered" evidence="1">
    <location>
        <begin position="126"/>
        <end position="157"/>
    </location>
</feature>
<feature type="compositionally biased region" description="Acidic residues" evidence="1">
    <location>
        <begin position="65"/>
        <end position="86"/>
    </location>
</feature>
<evidence type="ECO:0000313" key="2">
    <source>
        <dbReference type="EMBL" id="KAI1617803.1"/>
    </source>
</evidence>
<organism evidence="2 3">
    <name type="scientific">Exophiala viscosa</name>
    <dbReference type="NCBI Taxonomy" id="2486360"/>
    <lineage>
        <taxon>Eukaryota</taxon>
        <taxon>Fungi</taxon>
        <taxon>Dikarya</taxon>
        <taxon>Ascomycota</taxon>
        <taxon>Pezizomycotina</taxon>
        <taxon>Eurotiomycetes</taxon>
        <taxon>Chaetothyriomycetidae</taxon>
        <taxon>Chaetothyriales</taxon>
        <taxon>Herpotrichiellaceae</taxon>
        <taxon>Exophiala</taxon>
    </lineage>
</organism>
<comment type="caution">
    <text evidence="2">The sequence shown here is derived from an EMBL/GenBank/DDBJ whole genome shotgun (WGS) entry which is preliminary data.</text>
</comment>
<reference evidence="2" key="1">
    <citation type="journal article" date="2022" name="bioRxiv">
        <title>Deciphering the potential niche of two novel black yeast fungi from a biological soil crust based on their genomes, phenotypes, and melanin regulation.</title>
        <authorList>
            <consortium name="DOE Joint Genome Institute"/>
            <person name="Carr E.C."/>
            <person name="Barton Q."/>
            <person name="Grambo S."/>
            <person name="Sullivan M."/>
            <person name="Renfro C.M."/>
            <person name="Kuo A."/>
            <person name="Pangilinan J."/>
            <person name="Lipzen A."/>
            <person name="Keymanesh K."/>
            <person name="Savage E."/>
            <person name="Barry K."/>
            <person name="Grigoriev I.V."/>
            <person name="Riekhof W.R."/>
            <person name="Harris S.S."/>
        </authorList>
    </citation>
    <scope>NUCLEOTIDE SEQUENCE</scope>
    <source>
        <strain evidence="2">JF 03-4F</strain>
    </source>
</reference>
<dbReference type="PANTHER" id="PTHR28096:SF1">
    <property type="entry name" value="PROTEIN FAF1"/>
    <property type="match status" value="1"/>
</dbReference>
<dbReference type="Pfam" id="PF15375">
    <property type="entry name" value="FSAF1"/>
    <property type="match status" value="1"/>
</dbReference>
<evidence type="ECO:0008006" key="4">
    <source>
        <dbReference type="Google" id="ProtNLM"/>
    </source>
</evidence>
<accession>A0AAN6E4P8</accession>
<dbReference type="InterPro" id="IPR027973">
    <property type="entry name" value="FSAF1-like"/>
</dbReference>
<gene>
    <name evidence="2" type="ORF">EDD36DRAFT_12379</name>
</gene>
<dbReference type="PANTHER" id="PTHR28096">
    <property type="entry name" value="PROTEIN FAF1"/>
    <property type="match status" value="1"/>
</dbReference>
<feature type="region of interest" description="Disordered" evidence="1">
    <location>
        <begin position="1"/>
        <end position="98"/>
    </location>
</feature>
<dbReference type="GO" id="GO:0005730">
    <property type="term" value="C:nucleolus"/>
    <property type="evidence" value="ECO:0007669"/>
    <property type="project" value="TreeGrafter"/>
</dbReference>
<sequence length="294" mass="32575">MQGKTMLGKRKREVAVVARPRYGNSEDERPSSSRDDVGADIFRKYFESAFEPLPEQDTTATPSLLEDEEADEDEDEDSDVPEEDLAWEGLSDAGEETASVEVIEHRALVDVGDGVDILRPQYKTFMSAKPPKEVQQRAIKKSGTGEDEDDSSEALNLKHDLDLQRLLNESHLLEQAKSASTPGSHRHKALDMRMQSLGSKDSLFHQEKMPLSHRKGILAKATSRDAMRRKEAKENGIILEKPSGKVRSATRRERGVDAPAVGKFRGGTLKLSKKDVLDIQGSGRSRGGGKKGRR</sequence>
<evidence type="ECO:0000256" key="1">
    <source>
        <dbReference type="SAM" id="MobiDB-lite"/>
    </source>
</evidence>
<dbReference type="GO" id="GO:0000462">
    <property type="term" value="P:maturation of SSU-rRNA from tricistronic rRNA transcript (SSU-rRNA, 5.8S rRNA, LSU-rRNA)"/>
    <property type="evidence" value="ECO:0007669"/>
    <property type="project" value="TreeGrafter"/>
</dbReference>
<dbReference type="EMBL" id="MU404350">
    <property type="protein sequence ID" value="KAI1617803.1"/>
    <property type="molecule type" value="Genomic_DNA"/>
</dbReference>
<dbReference type="InterPro" id="IPR053030">
    <property type="entry name" value="Ribosomal_biogenesis_FAF1-like"/>
</dbReference>
<evidence type="ECO:0000313" key="3">
    <source>
        <dbReference type="Proteomes" id="UP001203852"/>
    </source>
</evidence>
<protein>
    <recommendedName>
        <fullName evidence="4">Protein FAF1</fullName>
    </recommendedName>
</protein>